<keyword evidence="2" id="KW-1185">Reference proteome</keyword>
<sequence length="149" mass="14984">LLPPMHPSGVVCAALIAAVLPLSFALPLPIPQLPPRLGQNTDIGVVDDVLSNPASDLTRTPTPDSGESHIDETPGSVVSGRDFFDKILSGSLSIAQDETRRDGTGGIDQPGAGQEGGADSLGQAPNAPNDGTTNTDQGRGGNGGGPKIS</sequence>
<accession>A0ACB8RD02</accession>
<evidence type="ECO:0000313" key="1">
    <source>
        <dbReference type="EMBL" id="KAI0041742.1"/>
    </source>
</evidence>
<dbReference type="Proteomes" id="UP000814033">
    <property type="component" value="Unassembled WGS sequence"/>
</dbReference>
<gene>
    <name evidence="1" type="ORF">FA95DRAFT_1565098</name>
</gene>
<feature type="non-terminal residue" evidence="1">
    <location>
        <position position="1"/>
    </location>
</feature>
<evidence type="ECO:0000313" key="2">
    <source>
        <dbReference type="Proteomes" id="UP000814033"/>
    </source>
</evidence>
<name>A0ACB8RD02_9AGAM</name>
<comment type="caution">
    <text evidence="1">The sequence shown here is derived from an EMBL/GenBank/DDBJ whole genome shotgun (WGS) entry which is preliminary data.</text>
</comment>
<organism evidence="1 2">
    <name type="scientific">Auriscalpium vulgare</name>
    <dbReference type="NCBI Taxonomy" id="40419"/>
    <lineage>
        <taxon>Eukaryota</taxon>
        <taxon>Fungi</taxon>
        <taxon>Dikarya</taxon>
        <taxon>Basidiomycota</taxon>
        <taxon>Agaricomycotina</taxon>
        <taxon>Agaricomycetes</taxon>
        <taxon>Russulales</taxon>
        <taxon>Auriscalpiaceae</taxon>
        <taxon>Auriscalpium</taxon>
    </lineage>
</organism>
<proteinExistence type="predicted"/>
<protein>
    <submittedName>
        <fullName evidence="1">Uncharacterized protein</fullName>
    </submittedName>
</protein>
<reference evidence="1" key="1">
    <citation type="submission" date="2021-02" db="EMBL/GenBank/DDBJ databases">
        <authorList>
            <consortium name="DOE Joint Genome Institute"/>
            <person name="Ahrendt S."/>
            <person name="Looney B.P."/>
            <person name="Miyauchi S."/>
            <person name="Morin E."/>
            <person name="Drula E."/>
            <person name="Courty P.E."/>
            <person name="Chicoki N."/>
            <person name="Fauchery L."/>
            <person name="Kohler A."/>
            <person name="Kuo A."/>
            <person name="Labutti K."/>
            <person name="Pangilinan J."/>
            <person name="Lipzen A."/>
            <person name="Riley R."/>
            <person name="Andreopoulos W."/>
            <person name="He G."/>
            <person name="Johnson J."/>
            <person name="Barry K.W."/>
            <person name="Grigoriev I.V."/>
            <person name="Nagy L."/>
            <person name="Hibbett D."/>
            <person name="Henrissat B."/>
            <person name="Matheny P.B."/>
            <person name="Labbe J."/>
            <person name="Martin F."/>
        </authorList>
    </citation>
    <scope>NUCLEOTIDE SEQUENCE</scope>
    <source>
        <strain evidence="1">FP105234-sp</strain>
    </source>
</reference>
<dbReference type="EMBL" id="MU276105">
    <property type="protein sequence ID" value="KAI0041742.1"/>
    <property type="molecule type" value="Genomic_DNA"/>
</dbReference>
<reference evidence="1" key="2">
    <citation type="journal article" date="2022" name="New Phytol.">
        <title>Evolutionary transition to the ectomycorrhizal habit in the genomes of a hyperdiverse lineage of mushroom-forming fungi.</title>
        <authorList>
            <person name="Looney B."/>
            <person name="Miyauchi S."/>
            <person name="Morin E."/>
            <person name="Drula E."/>
            <person name="Courty P.E."/>
            <person name="Kohler A."/>
            <person name="Kuo A."/>
            <person name="LaButti K."/>
            <person name="Pangilinan J."/>
            <person name="Lipzen A."/>
            <person name="Riley R."/>
            <person name="Andreopoulos W."/>
            <person name="He G."/>
            <person name="Johnson J."/>
            <person name="Nolan M."/>
            <person name="Tritt A."/>
            <person name="Barry K.W."/>
            <person name="Grigoriev I.V."/>
            <person name="Nagy L.G."/>
            <person name="Hibbett D."/>
            <person name="Henrissat B."/>
            <person name="Matheny P.B."/>
            <person name="Labbe J."/>
            <person name="Martin F.M."/>
        </authorList>
    </citation>
    <scope>NUCLEOTIDE SEQUENCE</scope>
    <source>
        <strain evidence="1">FP105234-sp</strain>
    </source>
</reference>